<organism evidence="14 15">
    <name type="scientific">Nocardioides potassii</name>
    <dbReference type="NCBI Taxonomy" id="2911371"/>
    <lineage>
        <taxon>Bacteria</taxon>
        <taxon>Bacillati</taxon>
        <taxon>Actinomycetota</taxon>
        <taxon>Actinomycetes</taxon>
        <taxon>Propionibacteriales</taxon>
        <taxon>Nocardioidaceae</taxon>
        <taxon>Nocardioides</taxon>
    </lineage>
</organism>
<evidence type="ECO:0000313" key="14">
    <source>
        <dbReference type="EMBL" id="MCF6378241.1"/>
    </source>
</evidence>
<name>A0ABS9HD52_9ACTN</name>
<comment type="function">
    <text evidence="9">The M ring may be actively involved in energy transduction.</text>
</comment>
<dbReference type="InterPro" id="IPR045851">
    <property type="entry name" value="AMP-bd_C_sf"/>
</dbReference>
<dbReference type="RefSeq" id="WP_236402031.1">
    <property type="nucleotide sequence ID" value="NZ_JAKJHZ010000007.1"/>
</dbReference>
<keyword evidence="14" id="KW-0282">Flagellum</keyword>
<keyword evidence="6 11" id="KW-1133">Transmembrane helix</keyword>
<keyword evidence="5 11" id="KW-0812">Transmembrane</keyword>
<evidence type="ECO:0000256" key="8">
    <source>
        <dbReference type="ARBA" id="ARBA00023143"/>
    </source>
</evidence>
<dbReference type="InterPro" id="IPR013556">
    <property type="entry name" value="Flag_M-ring_C"/>
</dbReference>
<keyword evidence="14" id="KW-0969">Cilium</keyword>
<sequence length="535" mass="55743">MRSGITRSLERHRQTFSQFSAGQKVVAVVGTGALLLAAFMVFRWASAPSYAPLYSNLSAEDASAVVEQLDADGIPYEIGAGGGTISVPRDQVYATRISLSGEGIPSSSSGSTGYSLLDGQDISTSQFKEQTDFKRAMEGELATTIEAIDGVDTAVVHLALPPKQVFADEQDPATASVLVATHAGVELTQDQVQAIVHLVASSIDGLDPSKVTVADSSGRVLSDGSADGSGTASSQNEQQREYQDQLAAKAQAMLDRVVGPGHSSVQVTAVLDFDKTSTETTTYGRKKAPVLSESLQEEVYSGTGAPGTASGVVGPDTQLETGTGATGTTSTDGSYSNSSTVRENGVDKVVQQSETAPGSVKSLHAAVVLDTNSKVAVDPTVIDSIISSAIGIDPKRGDTIETTTLPFDTTLADADAAALKAAAADEASAQRNGWIRNGVLGGLVLLLVLLAWLRSRRNAKARVDATSYVVEQLRQEQAARAALQAAPLLDDAPTALAVAPVPDALDEMHDELVALVERQPDEVAGLLRGWLVERP</sequence>
<feature type="compositionally biased region" description="Low complexity" evidence="10">
    <location>
        <begin position="321"/>
        <end position="340"/>
    </location>
</feature>
<feature type="transmembrane region" description="Helical" evidence="11">
    <location>
        <begin position="434"/>
        <end position="453"/>
    </location>
</feature>
<feature type="region of interest" description="Disordered" evidence="10">
    <location>
        <begin position="301"/>
        <end position="343"/>
    </location>
</feature>
<dbReference type="PRINTS" id="PR01009">
    <property type="entry name" value="FLGMRINGFLIF"/>
</dbReference>
<keyword evidence="4" id="KW-1003">Cell membrane</keyword>
<reference evidence="14 15" key="1">
    <citation type="submission" date="2022-01" db="EMBL/GenBank/DDBJ databases">
        <title>Nocardioides sp. nov., an actinomycete isolated from mining soil.</title>
        <authorList>
            <person name="Liu L."/>
        </authorList>
    </citation>
    <scope>NUCLEOTIDE SEQUENCE [LARGE SCALE GENOMIC DNA]</scope>
    <source>
        <strain evidence="14 15">KLBMP 9356</strain>
    </source>
</reference>
<dbReference type="PIRSF" id="PIRSF004862">
    <property type="entry name" value="FliF"/>
    <property type="match status" value="1"/>
</dbReference>
<evidence type="ECO:0000313" key="15">
    <source>
        <dbReference type="Proteomes" id="UP001201161"/>
    </source>
</evidence>
<protein>
    <recommendedName>
        <fullName evidence="9">Flagellar M-ring protein</fullName>
    </recommendedName>
</protein>
<dbReference type="InterPro" id="IPR000067">
    <property type="entry name" value="FlgMring_FliF"/>
</dbReference>
<keyword evidence="7 11" id="KW-0472">Membrane</keyword>
<evidence type="ECO:0000256" key="1">
    <source>
        <dbReference type="ARBA" id="ARBA00004117"/>
    </source>
</evidence>
<dbReference type="Proteomes" id="UP001201161">
    <property type="component" value="Unassembled WGS sequence"/>
</dbReference>
<gene>
    <name evidence="14" type="primary">fliF</name>
    <name evidence="14" type="ORF">L2K70_11565</name>
</gene>
<evidence type="ECO:0000256" key="9">
    <source>
        <dbReference type="PIRNR" id="PIRNR004862"/>
    </source>
</evidence>
<feature type="domain" description="Flagellar M-ring N-terminal" evidence="12">
    <location>
        <begin position="46"/>
        <end position="222"/>
    </location>
</feature>
<dbReference type="Pfam" id="PF01514">
    <property type="entry name" value="YscJ_FliF"/>
    <property type="match status" value="1"/>
</dbReference>
<keyword evidence="14" id="KW-0966">Cell projection</keyword>
<evidence type="ECO:0000256" key="7">
    <source>
        <dbReference type="ARBA" id="ARBA00023136"/>
    </source>
</evidence>
<evidence type="ECO:0000259" key="13">
    <source>
        <dbReference type="Pfam" id="PF08345"/>
    </source>
</evidence>
<feature type="region of interest" description="Disordered" evidence="10">
    <location>
        <begin position="218"/>
        <end position="243"/>
    </location>
</feature>
<evidence type="ECO:0000256" key="5">
    <source>
        <dbReference type="ARBA" id="ARBA00022692"/>
    </source>
</evidence>
<feature type="transmembrane region" description="Helical" evidence="11">
    <location>
        <begin position="21"/>
        <end position="45"/>
    </location>
</feature>
<feature type="compositionally biased region" description="Low complexity" evidence="10">
    <location>
        <begin position="222"/>
        <end position="234"/>
    </location>
</feature>
<evidence type="ECO:0000259" key="12">
    <source>
        <dbReference type="Pfam" id="PF01514"/>
    </source>
</evidence>
<evidence type="ECO:0000256" key="3">
    <source>
        <dbReference type="ARBA" id="ARBA00007971"/>
    </source>
</evidence>
<evidence type="ECO:0000256" key="6">
    <source>
        <dbReference type="ARBA" id="ARBA00022989"/>
    </source>
</evidence>
<keyword evidence="8 9" id="KW-0975">Bacterial flagellum</keyword>
<dbReference type="EMBL" id="JAKJHZ010000007">
    <property type="protein sequence ID" value="MCF6378241.1"/>
    <property type="molecule type" value="Genomic_DNA"/>
</dbReference>
<dbReference type="PANTHER" id="PTHR30046:SF0">
    <property type="entry name" value="FLAGELLAR M-RING PROTEIN"/>
    <property type="match status" value="1"/>
</dbReference>
<dbReference type="InterPro" id="IPR043427">
    <property type="entry name" value="YscJ/FliF"/>
</dbReference>
<dbReference type="PANTHER" id="PTHR30046">
    <property type="entry name" value="FLAGELLAR M-RING PROTEIN"/>
    <property type="match status" value="1"/>
</dbReference>
<evidence type="ECO:0000256" key="2">
    <source>
        <dbReference type="ARBA" id="ARBA00004651"/>
    </source>
</evidence>
<feature type="domain" description="Flagellar M-ring C-terminal" evidence="13">
    <location>
        <begin position="254"/>
        <end position="407"/>
    </location>
</feature>
<comment type="caution">
    <text evidence="14">The sequence shown here is derived from an EMBL/GenBank/DDBJ whole genome shotgun (WGS) entry which is preliminary data.</text>
</comment>
<proteinExistence type="inferred from homology"/>
<dbReference type="Gene3D" id="3.30.300.30">
    <property type="match status" value="1"/>
</dbReference>
<evidence type="ECO:0000256" key="4">
    <source>
        <dbReference type="ARBA" id="ARBA00022475"/>
    </source>
</evidence>
<evidence type="ECO:0000256" key="10">
    <source>
        <dbReference type="SAM" id="MobiDB-lite"/>
    </source>
</evidence>
<accession>A0ABS9HD52</accession>
<evidence type="ECO:0000256" key="11">
    <source>
        <dbReference type="SAM" id="Phobius"/>
    </source>
</evidence>
<comment type="subcellular location">
    <subcellularLocation>
        <location evidence="1 9">Bacterial flagellum basal body</location>
    </subcellularLocation>
    <subcellularLocation>
        <location evidence="2">Cell membrane</location>
        <topology evidence="2">Multi-pass membrane protein</topology>
    </subcellularLocation>
</comment>
<dbReference type="Pfam" id="PF08345">
    <property type="entry name" value="YscJ_FliF_C"/>
    <property type="match status" value="1"/>
</dbReference>
<keyword evidence="15" id="KW-1185">Reference proteome</keyword>
<comment type="similarity">
    <text evidence="3 9">Belongs to the FliF family.</text>
</comment>
<dbReference type="NCBIfam" id="TIGR00206">
    <property type="entry name" value="fliF"/>
    <property type="match status" value="1"/>
</dbReference>
<dbReference type="InterPro" id="IPR006182">
    <property type="entry name" value="FliF_N_dom"/>
</dbReference>